<dbReference type="OrthoDB" id="3533395at2759"/>
<dbReference type="SMART" id="SM00355">
    <property type="entry name" value="ZnF_C2H2"/>
    <property type="match status" value="4"/>
</dbReference>
<feature type="region of interest" description="Disordered" evidence="6">
    <location>
        <begin position="159"/>
        <end position="194"/>
    </location>
</feature>
<dbReference type="InterPro" id="IPR013087">
    <property type="entry name" value="Znf_C2H2_type"/>
</dbReference>
<feature type="compositionally biased region" description="Low complexity" evidence="6">
    <location>
        <begin position="88"/>
        <end position="98"/>
    </location>
</feature>
<dbReference type="OMA" id="CIVIESE"/>
<protein>
    <submittedName>
        <fullName evidence="8">Gastrula zinc finger protein XlCGF9.1</fullName>
    </submittedName>
</protein>
<accession>A0A1D2N699</accession>
<reference evidence="8 9" key="1">
    <citation type="journal article" date="2016" name="Genome Biol. Evol.">
        <title>Gene Family Evolution Reflects Adaptation to Soil Environmental Stressors in the Genome of the Collembolan Orchesella cincta.</title>
        <authorList>
            <person name="Faddeeva-Vakhrusheva A."/>
            <person name="Derks M.F."/>
            <person name="Anvar S.Y."/>
            <person name="Agamennone V."/>
            <person name="Suring W."/>
            <person name="Smit S."/>
            <person name="van Straalen N.M."/>
            <person name="Roelofs D."/>
        </authorList>
    </citation>
    <scope>NUCLEOTIDE SEQUENCE [LARGE SCALE GENOMIC DNA]</scope>
    <source>
        <tissue evidence="8">Mixed pool</tissue>
    </source>
</reference>
<keyword evidence="4" id="KW-0862">Zinc</keyword>
<dbReference type="Proteomes" id="UP000094527">
    <property type="component" value="Unassembled WGS sequence"/>
</dbReference>
<dbReference type="PANTHER" id="PTHR24409:SF295">
    <property type="entry name" value="AZ2-RELATED"/>
    <property type="match status" value="1"/>
</dbReference>
<dbReference type="GO" id="GO:0000977">
    <property type="term" value="F:RNA polymerase II transcription regulatory region sequence-specific DNA binding"/>
    <property type="evidence" value="ECO:0007669"/>
    <property type="project" value="TreeGrafter"/>
</dbReference>
<dbReference type="PROSITE" id="PS50157">
    <property type="entry name" value="ZINC_FINGER_C2H2_2"/>
    <property type="match status" value="2"/>
</dbReference>
<feature type="domain" description="C2H2-type" evidence="7">
    <location>
        <begin position="358"/>
        <end position="386"/>
    </location>
</feature>
<evidence type="ECO:0000313" key="9">
    <source>
        <dbReference type="Proteomes" id="UP000094527"/>
    </source>
</evidence>
<evidence type="ECO:0000313" key="8">
    <source>
        <dbReference type="EMBL" id="ODN00799.1"/>
    </source>
</evidence>
<evidence type="ECO:0000256" key="6">
    <source>
        <dbReference type="SAM" id="MobiDB-lite"/>
    </source>
</evidence>
<dbReference type="GO" id="GO:0008270">
    <property type="term" value="F:zinc ion binding"/>
    <property type="evidence" value="ECO:0007669"/>
    <property type="project" value="UniProtKB-KW"/>
</dbReference>
<feature type="region of interest" description="Disordered" evidence="6">
    <location>
        <begin position="56"/>
        <end position="117"/>
    </location>
</feature>
<dbReference type="PANTHER" id="PTHR24409">
    <property type="entry name" value="ZINC FINGER PROTEIN 142"/>
    <property type="match status" value="1"/>
</dbReference>
<dbReference type="EMBL" id="LJIJ01000186">
    <property type="protein sequence ID" value="ODN00799.1"/>
    <property type="molecule type" value="Genomic_DNA"/>
</dbReference>
<dbReference type="SUPFAM" id="SSF57667">
    <property type="entry name" value="beta-beta-alpha zinc fingers"/>
    <property type="match status" value="2"/>
</dbReference>
<dbReference type="FunFam" id="3.30.160.60:FF:000065">
    <property type="entry name" value="B-cell CLL/lymphoma 6, member B"/>
    <property type="match status" value="1"/>
</dbReference>
<keyword evidence="3 5" id="KW-0863">Zinc-finger</keyword>
<feature type="domain" description="C2H2-type" evidence="7">
    <location>
        <begin position="331"/>
        <end position="357"/>
    </location>
</feature>
<proteinExistence type="predicted"/>
<name>A0A1D2N699_ORCCI</name>
<dbReference type="InterPro" id="IPR036236">
    <property type="entry name" value="Znf_C2H2_sf"/>
</dbReference>
<keyword evidence="9" id="KW-1185">Reference proteome</keyword>
<evidence type="ECO:0000259" key="7">
    <source>
        <dbReference type="PROSITE" id="PS50157"/>
    </source>
</evidence>
<gene>
    <name evidence="8" type="ORF">Ocin01_05896</name>
</gene>
<dbReference type="GO" id="GO:0005634">
    <property type="term" value="C:nucleus"/>
    <property type="evidence" value="ECO:0007669"/>
    <property type="project" value="TreeGrafter"/>
</dbReference>
<dbReference type="PROSITE" id="PS00028">
    <property type="entry name" value="ZINC_FINGER_C2H2_1"/>
    <property type="match status" value="1"/>
</dbReference>
<dbReference type="Pfam" id="PF00096">
    <property type="entry name" value="zf-C2H2"/>
    <property type="match status" value="1"/>
</dbReference>
<evidence type="ECO:0000256" key="5">
    <source>
        <dbReference type="PROSITE-ProRule" id="PRU00042"/>
    </source>
</evidence>
<dbReference type="AlphaFoldDB" id="A0A1D2N699"/>
<evidence type="ECO:0000256" key="1">
    <source>
        <dbReference type="ARBA" id="ARBA00022723"/>
    </source>
</evidence>
<sequence length="415" mass="46627">MDSISPEEFRRLQMQVDILQRFLTKTFGSSFLDFCKETQLALSKGNKALPSLTNNKALPSISNSQQVNGSGGNKAETSNGSKQAANSVKPVVAATPKTTARRPPPPLLQRPSASSVTIMAGSTEISRVDNDDQDNEPMYYYEDGYEEEEDVEILQPETVFSDDEANSGPKKAKAYHHRESTPHTSSSRNGIKRGHSAAFGYDSRGIMDESNVNLPAGTDCIVIESEDEQTNGENFEYQQEDSYDANNDDEIYEDGLNYNAEDMMEYVGNDGVHAETVQTDGNVTFGTVVTAPDTGIQYFQCSFCPSPKVFKHKQSLKEHYLLNHSPTPPAFQCQCGRRFLKQSQLKRHEVVHTAERPFVCPICFKDFTRKDNMTVHMVRNHAEKKHPCPHCPDKIYATPAEVNRHLRLYHSQWKQ</sequence>
<feature type="compositionally biased region" description="Polar residues" evidence="6">
    <location>
        <begin position="56"/>
        <end position="68"/>
    </location>
</feature>
<dbReference type="STRING" id="48709.A0A1D2N699"/>
<dbReference type="GO" id="GO:0000981">
    <property type="term" value="F:DNA-binding transcription factor activity, RNA polymerase II-specific"/>
    <property type="evidence" value="ECO:0007669"/>
    <property type="project" value="TreeGrafter"/>
</dbReference>
<keyword evidence="2" id="KW-0677">Repeat</keyword>
<comment type="caution">
    <text evidence="8">The sequence shown here is derived from an EMBL/GenBank/DDBJ whole genome shotgun (WGS) entry which is preliminary data.</text>
</comment>
<keyword evidence="1" id="KW-0479">Metal-binding</keyword>
<organism evidence="8 9">
    <name type="scientific">Orchesella cincta</name>
    <name type="common">Springtail</name>
    <name type="synonym">Podura cincta</name>
    <dbReference type="NCBI Taxonomy" id="48709"/>
    <lineage>
        <taxon>Eukaryota</taxon>
        <taxon>Metazoa</taxon>
        <taxon>Ecdysozoa</taxon>
        <taxon>Arthropoda</taxon>
        <taxon>Hexapoda</taxon>
        <taxon>Collembola</taxon>
        <taxon>Entomobryomorpha</taxon>
        <taxon>Entomobryoidea</taxon>
        <taxon>Orchesellidae</taxon>
        <taxon>Orchesellinae</taxon>
        <taxon>Orchesella</taxon>
    </lineage>
</organism>
<evidence type="ECO:0000256" key="4">
    <source>
        <dbReference type="ARBA" id="ARBA00022833"/>
    </source>
</evidence>
<dbReference type="Gene3D" id="3.30.160.60">
    <property type="entry name" value="Classic Zinc Finger"/>
    <property type="match status" value="2"/>
</dbReference>
<evidence type="ECO:0000256" key="3">
    <source>
        <dbReference type="ARBA" id="ARBA00022771"/>
    </source>
</evidence>
<feature type="compositionally biased region" description="Polar residues" evidence="6">
    <location>
        <begin position="75"/>
        <end position="86"/>
    </location>
</feature>
<evidence type="ECO:0000256" key="2">
    <source>
        <dbReference type="ARBA" id="ARBA00022737"/>
    </source>
</evidence>